<protein>
    <submittedName>
        <fullName evidence="2">Uncharacterized protein</fullName>
    </submittedName>
</protein>
<feature type="region of interest" description="Disordered" evidence="1">
    <location>
        <begin position="1"/>
        <end position="22"/>
    </location>
</feature>
<accession>A0A8E2E7D8</accession>
<sequence>MPYRHESPMSAHPPGEESHNEQRHEFMKYIDASYLEEAQYVDMSSKTVPLSSIRSSRCSAAQGDAACPLTSETHTDGTLRQPLTDKNLADYLQYLNGLDNDPVTMVQMRQEQSKKMMDTFKSLGVDLPDNIINKMTDFDGMGPMDRFLAEIGRRQGRDADGNPTIILGDGASLEAAMATLDRVGKVEVVVNGEPGYSVIERN</sequence>
<dbReference type="EMBL" id="KV745045">
    <property type="protein sequence ID" value="OCK78683.1"/>
    <property type="molecule type" value="Genomic_DNA"/>
</dbReference>
<evidence type="ECO:0000313" key="3">
    <source>
        <dbReference type="Proteomes" id="UP000250266"/>
    </source>
</evidence>
<proteinExistence type="predicted"/>
<name>A0A8E2E7D8_9PEZI</name>
<reference evidence="2 3" key="1">
    <citation type="journal article" date="2016" name="Nat. Commun.">
        <title>Ectomycorrhizal ecology is imprinted in the genome of the dominant symbiotic fungus Cenococcum geophilum.</title>
        <authorList>
            <consortium name="DOE Joint Genome Institute"/>
            <person name="Peter M."/>
            <person name="Kohler A."/>
            <person name="Ohm R.A."/>
            <person name="Kuo A."/>
            <person name="Krutzmann J."/>
            <person name="Morin E."/>
            <person name="Arend M."/>
            <person name="Barry K.W."/>
            <person name="Binder M."/>
            <person name="Choi C."/>
            <person name="Clum A."/>
            <person name="Copeland A."/>
            <person name="Grisel N."/>
            <person name="Haridas S."/>
            <person name="Kipfer T."/>
            <person name="LaButti K."/>
            <person name="Lindquist E."/>
            <person name="Lipzen A."/>
            <person name="Maire R."/>
            <person name="Meier B."/>
            <person name="Mihaltcheva S."/>
            <person name="Molinier V."/>
            <person name="Murat C."/>
            <person name="Poggeler S."/>
            <person name="Quandt C.A."/>
            <person name="Sperisen C."/>
            <person name="Tritt A."/>
            <person name="Tisserant E."/>
            <person name="Crous P.W."/>
            <person name="Henrissat B."/>
            <person name="Nehls U."/>
            <person name="Egli S."/>
            <person name="Spatafora J.W."/>
            <person name="Grigoriev I.V."/>
            <person name="Martin F.M."/>
        </authorList>
    </citation>
    <scope>NUCLEOTIDE SEQUENCE [LARGE SCALE GENOMIC DNA]</scope>
    <source>
        <strain evidence="2 3">CBS 459.81</strain>
    </source>
</reference>
<evidence type="ECO:0000256" key="1">
    <source>
        <dbReference type="SAM" id="MobiDB-lite"/>
    </source>
</evidence>
<dbReference type="Proteomes" id="UP000250266">
    <property type="component" value="Unassembled WGS sequence"/>
</dbReference>
<keyword evidence="3" id="KW-1185">Reference proteome</keyword>
<organism evidence="2 3">
    <name type="scientific">Lepidopterella palustris CBS 459.81</name>
    <dbReference type="NCBI Taxonomy" id="1314670"/>
    <lineage>
        <taxon>Eukaryota</taxon>
        <taxon>Fungi</taxon>
        <taxon>Dikarya</taxon>
        <taxon>Ascomycota</taxon>
        <taxon>Pezizomycotina</taxon>
        <taxon>Dothideomycetes</taxon>
        <taxon>Pleosporomycetidae</taxon>
        <taxon>Mytilinidiales</taxon>
        <taxon>Argynnaceae</taxon>
        <taxon>Lepidopterella</taxon>
    </lineage>
</organism>
<dbReference type="AlphaFoldDB" id="A0A8E2E7D8"/>
<gene>
    <name evidence="2" type="ORF">K432DRAFT_444448</name>
</gene>
<evidence type="ECO:0000313" key="2">
    <source>
        <dbReference type="EMBL" id="OCK78683.1"/>
    </source>
</evidence>